<evidence type="ECO:0000313" key="2">
    <source>
        <dbReference type="EMBL" id="CAB4620096.1"/>
    </source>
</evidence>
<name>A0A6J6I437_9ZZZZ</name>
<protein>
    <submittedName>
        <fullName evidence="2">Unannotated protein</fullName>
    </submittedName>
</protein>
<proteinExistence type="predicted"/>
<organism evidence="2">
    <name type="scientific">freshwater metagenome</name>
    <dbReference type="NCBI Taxonomy" id="449393"/>
    <lineage>
        <taxon>unclassified sequences</taxon>
        <taxon>metagenomes</taxon>
        <taxon>ecological metagenomes</taxon>
    </lineage>
</organism>
<feature type="region of interest" description="Disordered" evidence="1">
    <location>
        <begin position="193"/>
        <end position="221"/>
    </location>
</feature>
<feature type="region of interest" description="Disordered" evidence="1">
    <location>
        <begin position="1"/>
        <end position="23"/>
    </location>
</feature>
<dbReference type="EMBL" id="CAEZUP010000094">
    <property type="protein sequence ID" value="CAB4620096.1"/>
    <property type="molecule type" value="Genomic_DNA"/>
</dbReference>
<reference evidence="2" key="1">
    <citation type="submission" date="2020-05" db="EMBL/GenBank/DDBJ databases">
        <authorList>
            <person name="Chiriac C."/>
            <person name="Salcher M."/>
            <person name="Ghai R."/>
            <person name="Kavagutti S V."/>
        </authorList>
    </citation>
    <scope>NUCLEOTIDE SEQUENCE</scope>
</reference>
<gene>
    <name evidence="2" type="ORF">UFOPK1835_01710</name>
</gene>
<sequence length="221" mass="24472">MSTDWLGSFPDTPVPPPGTNPWNVREEACSRNRWRARCIVDNTHPDATVLDGPVETNGAFELWRVGVDAAGHSVINLNPRTFPGAPPLWFVVIPELTATEPAMTLVGFATDDVPFGTVLTDPEFFSLPVSTSMQVGAIRWWHLDGVVDQVFIAEEWRRRHLGTLMTYAANAFQVHNGWPSKLTSDGRRTELGRHLDAGTQFPDRFAPIEETSPSMDPPKGP</sequence>
<evidence type="ECO:0000256" key="1">
    <source>
        <dbReference type="SAM" id="MobiDB-lite"/>
    </source>
</evidence>
<accession>A0A6J6I437</accession>
<dbReference type="AlphaFoldDB" id="A0A6J6I437"/>